<protein>
    <submittedName>
        <fullName evidence="2">Uncharacterized protein</fullName>
    </submittedName>
</protein>
<gene>
    <name evidence="2" type="ORF">DH2020_018960</name>
</gene>
<sequence>MGKRQHQDRKETRTRASSLKSNTRGHWANPSGLTIDLAEVVPEQDVATDDAPSVPTDAGTSGTTSDETPLATDSESESQVSEQDAELNHALDDHATESSKQTPPMAATEDSLQNLRPLLRMLGNPSLLTSLHLHRHSIPHLNMNFSLIKMLTTYLLFIGTQDLMEITRPGEPCSSGICKSPSPVHADRTREEGNAIDVEVPRFYHYSRNSWIDWSTGWYSNSSSLQTPKGLLSQCFRGNFTSRGGCEEEKVRMRDEGSGAGGDDFVVPSSSMPRSNDFDGEDDSQFVVSHRRTQPHHMVVLSDEDESDRENSPLMMMLRWPSASEDVKENVGTLEPTSDSEYDLLDVYSEFFYSTDAVDPYQVFKGRKFIEEKVCDHTSFERYNLNKFFIRRTLVSTIDTVVPYIEKVVHEFYANLTYDVGNKQSAKFGKVFVRNKPYDFSPSVINEFFGTPDCEEGRQIRDFNLVLKVLTENKMTLWPAHPKKVSSSALTSLYGSNHICRSTNPLRSANYFHCSNNYSECSKAVGILRGLRSSISRPSLQVFWTKRGEASNVPAENVIPSTQAGGANAADATVGNSGASTNYMHFLTRMPNGAMNTHKENTKQIHPTMLARSEAFTRKRVATMINPNPQTISRTSTLTILGNSPQKRGRIEIFKGRDPPIAEVVKATTGPPEDRDASNPRKLSIICDSLLSMICNKSPIENLCAPLDIQIPIEKIPTVKQTKSHIQARRFVGQTKSKREAPRSVGKLSPIEKLHAVGQIKFYREISRSIVCKLRT</sequence>
<feature type="region of interest" description="Disordered" evidence="1">
    <location>
        <begin position="1"/>
        <end position="85"/>
    </location>
</feature>
<feature type="compositionally biased region" description="Basic and acidic residues" evidence="1">
    <location>
        <begin position="247"/>
        <end position="257"/>
    </location>
</feature>
<accession>A0ABR0WKF2</accession>
<feature type="region of interest" description="Disordered" evidence="1">
    <location>
        <begin position="247"/>
        <end position="269"/>
    </location>
</feature>
<feature type="compositionally biased region" description="Polar residues" evidence="1">
    <location>
        <begin position="58"/>
        <end position="67"/>
    </location>
</feature>
<dbReference type="Proteomes" id="UP001318860">
    <property type="component" value="Unassembled WGS sequence"/>
</dbReference>
<proteinExistence type="predicted"/>
<comment type="caution">
    <text evidence="2">The sequence shown here is derived from an EMBL/GenBank/DDBJ whole genome shotgun (WGS) entry which is preliminary data.</text>
</comment>
<keyword evidence="3" id="KW-1185">Reference proteome</keyword>
<evidence type="ECO:0000313" key="3">
    <source>
        <dbReference type="Proteomes" id="UP001318860"/>
    </source>
</evidence>
<dbReference type="EMBL" id="JABTTQ020000010">
    <property type="protein sequence ID" value="KAK6148048.1"/>
    <property type="molecule type" value="Genomic_DNA"/>
</dbReference>
<organism evidence="2 3">
    <name type="scientific">Rehmannia glutinosa</name>
    <name type="common">Chinese foxglove</name>
    <dbReference type="NCBI Taxonomy" id="99300"/>
    <lineage>
        <taxon>Eukaryota</taxon>
        <taxon>Viridiplantae</taxon>
        <taxon>Streptophyta</taxon>
        <taxon>Embryophyta</taxon>
        <taxon>Tracheophyta</taxon>
        <taxon>Spermatophyta</taxon>
        <taxon>Magnoliopsida</taxon>
        <taxon>eudicotyledons</taxon>
        <taxon>Gunneridae</taxon>
        <taxon>Pentapetalae</taxon>
        <taxon>asterids</taxon>
        <taxon>lamiids</taxon>
        <taxon>Lamiales</taxon>
        <taxon>Orobanchaceae</taxon>
        <taxon>Rehmannieae</taxon>
        <taxon>Rehmannia</taxon>
    </lineage>
</organism>
<evidence type="ECO:0000313" key="2">
    <source>
        <dbReference type="EMBL" id="KAK6148048.1"/>
    </source>
</evidence>
<feature type="compositionally biased region" description="Polar residues" evidence="1">
    <location>
        <begin position="15"/>
        <end position="24"/>
    </location>
</feature>
<reference evidence="2 3" key="1">
    <citation type="journal article" date="2021" name="Comput. Struct. Biotechnol. J.">
        <title>De novo genome assembly of the potent medicinal plant Rehmannia glutinosa using nanopore technology.</title>
        <authorList>
            <person name="Ma L."/>
            <person name="Dong C."/>
            <person name="Song C."/>
            <person name="Wang X."/>
            <person name="Zheng X."/>
            <person name="Niu Y."/>
            <person name="Chen S."/>
            <person name="Feng W."/>
        </authorList>
    </citation>
    <scope>NUCLEOTIDE SEQUENCE [LARGE SCALE GENOMIC DNA]</scope>
    <source>
        <strain evidence="2">DH-2019</strain>
    </source>
</reference>
<evidence type="ECO:0000256" key="1">
    <source>
        <dbReference type="SAM" id="MobiDB-lite"/>
    </source>
</evidence>
<name>A0ABR0WKF2_REHGL</name>